<proteinExistence type="predicted"/>
<reference evidence="2 3" key="1">
    <citation type="submission" date="2017-04" db="EMBL/GenBank/DDBJ databases">
        <title>Draft genome sequence of Marssonina coronaria NL1: causal agent of apple blotch.</title>
        <authorList>
            <person name="Cheng Q."/>
        </authorList>
    </citation>
    <scope>NUCLEOTIDE SEQUENCE [LARGE SCALE GENOMIC DNA]</scope>
    <source>
        <strain evidence="2 3">NL1</strain>
    </source>
</reference>
<sequence>MAGRLLRLLDEQDGASQAVGCLIVPSTPATSGDPTPSPADAHAEHRPPSRMAERRGTGAAVIVVRPAFQSLDAVLQRAHPRHRTIMTPTKASYLDGDPAAASPPSESEIYSIARVAYEKLAAAAACRDQDLRRLVGHANLYDKLLDELHSSLSDSDGESPSDGEEPPAPALSARGAAIHVDATYIYQDQQRADADGELAFGTVLDAGKDDLALCRVASRSGGEACGLIPACVEVELAEKDILDAD</sequence>
<accession>A0A218YZA6</accession>
<gene>
    <name evidence="2" type="ORF">B2J93_6559</name>
</gene>
<feature type="region of interest" description="Disordered" evidence="1">
    <location>
        <begin position="151"/>
        <end position="170"/>
    </location>
</feature>
<organism evidence="2 3">
    <name type="scientific">Diplocarpon coronariae</name>
    <dbReference type="NCBI Taxonomy" id="2795749"/>
    <lineage>
        <taxon>Eukaryota</taxon>
        <taxon>Fungi</taxon>
        <taxon>Dikarya</taxon>
        <taxon>Ascomycota</taxon>
        <taxon>Pezizomycotina</taxon>
        <taxon>Leotiomycetes</taxon>
        <taxon>Helotiales</taxon>
        <taxon>Drepanopezizaceae</taxon>
        <taxon>Diplocarpon</taxon>
    </lineage>
</organism>
<name>A0A218YZA6_9HELO</name>
<dbReference type="InParanoid" id="A0A218YZA6"/>
<keyword evidence="3" id="KW-1185">Reference proteome</keyword>
<dbReference type="AlphaFoldDB" id="A0A218YZA6"/>
<feature type="compositionally biased region" description="Basic and acidic residues" evidence="1">
    <location>
        <begin position="41"/>
        <end position="54"/>
    </location>
</feature>
<dbReference type="EMBL" id="MZNU01000291">
    <property type="protein sequence ID" value="OWP01109.1"/>
    <property type="molecule type" value="Genomic_DNA"/>
</dbReference>
<evidence type="ECO:0000313" key="2">
    <source>
        <dbReference type="EMBL" id="OWP01109.1"/>
    </source>
</evidence>
<feature type="compositionally biased region" description="Acidic residues" evidence="1">
    <location>
        <begin position="155"/>
        <end position="165"/>
    </location>
</feature>
<dbReference type="OrthoDB" id="5431245at2759"/>
<comment type="caution">
    <text evidence="2">The sequence shown here is derived from an EMBL/GenBank/DDBJ whole genome shotgun (WGS) entry which is preliminary data.</text>
</comment>
<feature type="region of interest" description="Disordered" evidence="1">
    <location>
        <begin position="24"/>
        <end position="54"/>
    </location>
</feature>
<dbReference type="Proteomes" id="UP000242519">
    <property type="component" value="Unassembled WGS sequence"/>
</dbReference>
<protein>
    <submittedName>
        <fullName evidence="2">Uncharacterized protein</fullName>
    </submittedName>
</protein>
<evidence type="ECO:0000256" key="1">
    <source>
        <dbReference type="SAM" id="MobiDB-lite"/>
    </source>
</evidence>
<evidence type="ECO:0000313" key="3">
    <source>
        <dbReference type="Proteomes" id="UP000242519"/>
    </source>
</evidence>